<dbReference type="GO" id="GO:0016020">
    <property type="term" value="C:membrane"/>
    <property type="evidence" value="ECO:0007669"/>
    <property type="project" value="UniProtKB-SubCell"/>
</dbReference>
<evidence type="ECO:0000313" key="10">
    <source>
        <dbReference type="Proteomes" id="UP000015104"/>
    </source>
</evidence>
<accession>T1KWW9</accession>
<evidence type="ECO:0000256" key="2">
    <source>
        <dbReference type="ARBA" id="ARBA00008141"/>
    </source>
</evidence>
<dbReference type="OMA" id="CNTLIIV"/>
<evidence type="ECO:0000313" key="9">
    <source>
        <dbReference type="EnsemblMetazoa" id="tetur25g00310.1"/>
    </source>
</evidence>
<gene>
    <name evidence="9" type="primary">107368166</name>
</gene>
<dbReference type="PANTHER" id="PTHR12316:SF17">
    <property type="entry name" value="NINJURIN C, ISOFORM D"/>
    <property type="match status" value="1"/>
</dbReference>
<keyword evidence="10" id="KW-1185">Reference proteome</keyword>
<dbReference type="AlphaFoldDB" id="T1KWW9"/>
<evidence type="ECO:0000256" key="7">
    <source>
        <dbReference type="SAM" id="MobiDB-lite"/>
    </source>
</evidence>
<feature type="compositionally biased region" description="Polar residues" evidence="7">
    <location>
        <begin position="49"/>
        <end position="66"/>
    </location>
</feature>
<proteinExistence type="inferred from homology"/>
<evidence type="ECO:0000256" key="6">
    <source>
        <dbReference type="ARBA" id="ARBA00023136"/>
    </source>
</evidence>
<feature type="region of interest" description="Disordered" evidence="7">
    <location>
        <begin position="49"/>
        <end position="81"/>
    </location>
</feature>
<feature type="transmembrane region" description="Helical" evidence="8">
    <location>
        <begin position="267"/>
        <end position="286"/>
    </location>
</feature>
<dbReference type="EMBL" id="CAEY01000675">
    <property type="status" value="NOT_ANNOTATED_CDS"/>
    <property type="molecule type" value="Genomic_DNA"/>
</dbReference>
<reference evidence="9" key="2">
    <citation type="submission" date="2015-06" db="UniProtKB">
        <authorList>
            <consortium name="EnsemblMetazoa"/>
        </authorList>
    </citation>
    <scope>IDENTIFICATION</scope>
</reference>
<organism evidence="9 10">
    <name type="scientific">Tetranychus urticae</name>
    <name type="common">Two-spotted spider mite</name>
    <dbReference type="NCBI Taxonomy" id="32264"/>
    <lineage>
        <taxon>Eukaryota</taxon>
        <taxon>Metazoa</taxon>
        <taxon>Ecdysozoa</taxon>
        <taxon>Arthropoda</taxon>
        <taxon>Chelicerata</taxon>
        <taxon>Arachnida</taxon>
        <taxon>Acari</taxon>
        <taxon>Acariformes</taxon>
        <taxon>Trombidiformes</taxon>
        <taxon>Prostigmata</taxon>
        <taxon>Eleutherengona</taxon>
        <taxon>Raphignathae</taxon>
        <taxon>Tetranychoidea</taxon>
        <taxon>Tetranychidae</taxon>
        <taxon>Tetranychus</taxon>
    </lineage>
</organism>
<keyword evidence="6 8" id="KW-0472">Membrane</keyword>
<comment type="subcellular location">
    <subcellularLocation>
        <location evidence="1">Membrane</location>
        <topology evidence="1">Multi-pass membrane protein</topology>
    </subcellularLocation>
</comment>
<dbReference type="KEGG" id="tut:107368166"/>
<dbReference type="Proteomes" id="UP000015104">
    <property type="component" value="Unassembled WGS sequence"/>
</dbReference>
<reference evidence="10" key="1">
    <citation type="submission" date="2011-08" db="EMBL/GenBank/DDBJ databases">
        <authorList>
            <person name="Rombauts S."/>
        </authorList>
    </citation>
    <scope>NUCLEOTIDE SEQUENCE</scope>
    <source>
        <strain evidence="10">London</strain>
    </source>
</reference>
<dbReference type="GO" id="GO:0007155">
    <property type="term" value="P:cell adhesion"/>
    <property type="evidence" value="ECO:0007669"/>
    <property type="project" value="UniProtKB-KW"/>
</dbReference>
<dbReference type="HOGENOM" id="CLU_944361_0_0_1"/>
<evidence type="ECO:0000256" key="4">
    <source>
        <dbReference type="ARBA" id="ARBA00022889"/>
    </source>
</evidence>
<comment type="similarity">
    <text evidence="2">Belongs to the ninjurin family.</text>
</comment>
<dbReference type="EnsemblMetazoa" id="tetur25g00310.1">
    <property type="protein sequence ID" value="tetur25g00310.1"/>
    <property type="gene ID" value="tetur25g00310"/>
</dbReference>
<dbReference type="GO" id="GO:0042246">
    <property type="term" value="P:tissue regeneration"/>
    <property type="evidence" value="ECO:0007669"/>
    <property type="project" value="InterPro"/>
</dbReference>
<dbReference type="OrthoDB" id="6114058at2759"/>
<keyword evidence="4" id="KW-0130">Cell adhesion</keyword>
<evidence type="ECO:0000256" key="5">
    <source>
        <dbReference type="ARBA" id="ARBA00022989"/>
    </source>
</evidence>
<feature type="transmembrane region" description="Helical" evidence="8">
    <location>
        <begin position="224"/>
        <end position="246"/>
    </location>
</feature>
<keyword evidence="5 8" id="KW-1133">Transmembrane helix</keyword>
<evidence type="ECO:0000256" key="1">
    <source>
        <dbReference type="ARBA" id="ARBA00004141"/>
    </source>
</evidence>
<sequence length="295" mass="32627">MPCIGNCLGTSTTASVDLRKQSNRQLTSDFSEIDQPKGESYKKLRNSFLGESNYSPTMSPATTQATPKVASQGIPQPPPPPPALPLQSLPMKKNAKIEKKLKKLNKSSSTMKDALKIETHPKMLYLSEDAEESGETIDMEVLEPLVGSSVNQVYPSSPLIVNNNGSIKHTMDFNLYAAKKNISQGLIDIALLTANFSQLKFILSRVDKWPFQVDFTSWGETFKLINLTLVLTSIGLQILVGIALLLSARLNLNDDGRTRRAESCNTLIIVCVFVITVINIFIVVFLDDYEEFELV</sequence>
<dbReference type="InterPro" id="IPR007007">
    <property type="entry name" value="Ninjurin"/>
</dbReference>
<dbReference type="PANTHER" id="PTHR12316">
    <property type="entry name" value="NINJURIN-RELATED"/>
    <property type="match status" value="1"/>
</dbReference>
<evidence type="ECO:0000256" key="3">
    <source>
        <dbReference type="ARBA" id="ARBA00022692"/>
    </source>
</evidence>
<keyword evidence="3 8" id="KW-0812">Transmembrane</keyword>
<dbReference type="Pfam" id="PF04923">
    <property type="entry name" value="Ninjurin"/>
    <property type="match status" value="1"/>
</dbReference>
<name>T1KWW9_TETUR</name>
<evidence type="ECO:0000256" key="8">
    <source>
        <dbReference type="SAM" id="Phobius"/>
    </source>
</evidence>
<protein>
    <submittedName>
        <fullName evidence="9">Uncharacterized protein</fullName>
    </submittedName>
</protein>